<dbReference type="Pfam" id="PF08487">
    <property type="entry name" value="VIT"/>
    <property type="match status" value="1"/>
</dbReference>
<reference evidence="3 4" key="1">
    <citation type="submission" date="2018-02" db="EMBL/GenBank/DDBJ databases">
        <title>Genomic Encyclopedia of Archaeal and Bacterial Type Strains, Phase II (KMG-II): from individual species to whole genera.</title>
        <authorList>
            <person name="Goeker M."/>
        </authorList>
    </citation>
    <scope>NUCLEOTIDE SEQUENCE [LARGE SCALE GENOMIC DNA]</scope>
    <source>
        <strain evidence="3 4">DSM 15099</strain>
    </source>
</reference>
<dbReference type="Gene3D" id="3.40.50.410">
    <property type="entry name" value="von Willebrand factor, type A domain"/>
    <property type="match status" value="1"/>
</dbReference>
<organism evidence="3 4">
    <name type="scientific">Clostridium algidicarnis DSM 15099</name>
    <dbReference type="NCBI Taxonomy" id="1121295"/>
    <lineage>
        <taxon>Bacteria</taxon>
        <taxon>Bacillati</taxon>
        <taxon>Bacillota</taxon>
        <taxon>Clostridia</taxon>
        <taxon>Eubacteriales</taxon>
        <taxon>Clostridiaceae</taxon>
        <taxon>Clostridium</taxon>
    </lineage>
</organism>
<dbReference type="AlphaFoldDB" id="A0A2S6FZK7"/>
<protein>
    <submittedName>
        <fullName evidence="3">Ca-activated chloride channel family protein</fullName>
    </submittedName>
</protein>
<dbReference type="EMBL" id="PTIS01000003">
    <property type="protein sequence ID" value="PPK49029.1"/>
    <property type="molecule type" value="Genomic_DNA"/>
</dbReference>
<feature type="domain" description="VIT" evidence="2">
    <location>
        <begin position="2"/>
        <end position="130"/>
    </location>
</feature>
<dbReference type="Proteomes" id="UP000239863">
    <property type="component" value="Unassembled WGS sequence"/>
</dbReference>
<dbReference type="PANTHER" id="PTHR45737">
    <property type="entry name" value="VON WILLEBRAND FACTOR A DOMAIN-CONTAINING PROTEIN 5A"/>
    <property type="match status" value="1"/>
</dbReference>
<dbReference type="PROSITE" id="PS51468">
    <property type="entry name" value="VIT"/>
    <property type="match status" value="1"/>
</dbReference>
<dbReference type="OrthoDB" id="9784383at2"/>
<dbReference type="Pfam" id="PF13768">
    <property type="entry name" value="VWA_3"/>
    <property type="match status" value="1"/>
</dbReference>
<name>A0A2S6FZK7_9CLOT</name>
<accession>A0A2S6FZK7</accession>
<dbReference type="InterPro" id="IPR013694">
    <property type="entry name" value="VIT"/>
</dbReference>
<evidence type="ECO:0000259" key="1">
    <source>
        <dbReference type="PROSITE" id="PS50234"/>
    </source>
</evidence>
<dbReference type="SMART" id="SM00327">
    <property type="entry name" value="VWA"/>
    <property type="match status" value="1"/>
</dbReference>
<sequence length="795" mass="91378">MSKYGLRDKRFSEDEVELKKVSISGNICGEFVEFSMSQVYENNTDSNIDAVYIFPLPDTAVLSGFEAILGGKTLTAIVEDKEDSYKIYESALESGINIISIDQDEDNVFTISIGNILPNETVKINITYMDQLLYEDNSFKLMIPSIIAPQPMEDEELNKEKPQYKLNMNLLVESFNKLDIYSPTHGIHIHREDDTLCKVTFKEGQMLHKDFVLMMKEVENEEYSGMLYNYDGIDEEEGILYLRLYPKLDYEESHEGQNYDFLMDISDSMEGEKLEETKNALHLCLRNLDEGDDFNIIAFSKDLKVFSKNGKVPYNDENLQKASEWIDEIKVEPGADVFESLKYALQEKNIDGNSTILLFTDDMVEDEDEIIDYVKENIGDNRIFTFGVDTVVNSYFINKMAEIGYGRPEFIYAGERIDDMVLRQFNRITNPQVDVLSIDWGAMKVQRTYPTTIDYLYDREPISIFAKVSGEIGGKVTIKGKVGEEEYIKTIDLDKLDLDVNADLIEKVWSRKRIESLTEKIRGERGPLKDSMRETIIELSKEYGIISKETSFVMLEQMEDPVLGMSMNNIIPIQISEEAMENIAEGYFLDSPSFFYKVDIREKMIEEGLDKEKAKKAIVYDRENLLRIIAKNQLADGAFCNKKEGNLQQKIESTAVSVLAFTLGKEDVKIYMNQINKALRYVIKTTKENENLLDERLIYIVVLALKSSIEKRLVRQPSRTMIEDYIEILKDKIKENKYMHIEDILTMGKNSELKNATSSMISLNKEEKINEESLITSKGTQKILDIAKLAIQKTL</sequence>
<dbReference type="PROSITE" id="PS50234">
    <property type="entry name" value="VWFA"/>
    <property type="match status" value="1"/>
</dbReference>
<evidence type="ECO:0000313" key="3">
    <source>
        <dbReference type="EMBL" id="PPK49029.1"/>
    </source>
</evidence>
<gene>
    <name evidence="3" type="ORF">BD821_103158</name>
</gene>
<dbReference type="InterPro" id="IPR002035">
    <property type="entry name" value="VWF_A"/>
</dbReference>
<feature type="domain" description="VWFA" evidence="1">
    <location>
        <begin position="258"/>
        <end position="428"/>
    </location>
</feature>
<dbReference type="SMART" id="SM00609">
    <property type="entry name" value="VIT"/>
    <property type="match status" value="1"/>
</dbReference>
<dbReference type="InterPro" id="IPR036465">
    <property type="entry name" value="vWFA_dom_sf"/>
</dbReference>
<proteinExistence type="predicted"/>
<evidence type="ECO:0000259" key="2">
    <source>
        <dbReference type="PROSITE" id="PS51468"/>
    </source>
</evidence>
<comment type="caution">
    <text evidence="3">The sequence shown here is derived from an EMBL/GenBank/DDBJ whole genome shotgun (WGS) entry which is preliminary data.</text>
</comment>
<dbReference type="RefSeq" id="WP_104409437.1">
    <property type="nucleotide sequence ID" value="NZ_PTIS01000003.1"/>
</dbReference>
<evidence type="ECO:0000313" key="4">
    <source>
        <dbReference type="Proteomes" id="UP000239863"/>
    </source>
</evidence>
<dbReference type="PANTHER" id="PTHR45737:SF6">
    <property type="entry name" value="VON WILLEBRAND FACTOR A DOMAIN-CONTAINING PROTEIN 5A"/>
    <property type="match status" value="1"/>
</dbReference>
<dbReference type="STRING" id="37659.GCA_000703125_02087"/>
<dbReference type="SUPFAM" id="SSF53300">
    <property type="entry name" value="vWA-like"/>
    <property type="match status" value="1"/>
</dbReference>